<dbReference type="WBParaSite" id="SRAE_2000195000.1">
    <property type="protein sequence ID" value="SRAE_2000195000.1"/>
    <property type="gene ID" value="WBGene00262157"/>
</dbReference>
<dbReference type="RefSeq" id="XP_024506486.1">
    <property type="nucleotide sequence ID" value="XM_024652962.1"/>
</dbReference>
<dbReference type="Gene3D" id="2.60.120.740">
    <property type="match status" value="2"/>
</dbReference>
<dbReference type="PROSITE" id="PS50228">
    <property type="entry name" value="SUEL_LECTIN"/>
    <property type="match status" value="1"/>
</dbReference>
<dbReference type="CTD" id="36379651"/>
<keyword evidence="2" id="KW-1133">Transmembrane helix</keyword>
<dbReference type="Proteomes" id="UP000035682">
    <property type="component" value="Unplaced"/>
</dbReference>
<protein>
    <submittedName>
        <fullName evidence="4 6">Protein eva-1 homolog C</fullName>
    </submittedName>
</protein>
<organism evidence="4">
    <name type="scientific">Strongyloides ratti</name>
    <name type="common">Parasitic roundworm</name>
    <dbReference type="NCBI Taxonomy" id="34506"/>
    <lineage>
        <taxon>Eukaryota</taxon>
        <taxon>Metazoa</taxon>
        <taxon>Ecdysozoa</taxon>
        <taxon>Nematoda</taxon>
        <taxon>Chromadorea</taxon>
        <taxon>Rhabditida</taxon>
        <taxon>Tylenchina</taxon>
        <taxon>Panagrolaimomorpha</taxon>
        <taxon>Strongyloidoidea</taxon>
        <taxon>Strongyloididae</taxon>
        <taxon>Strongyloides</taxon>
    </lineage>
</organism>
<reference evidence="6" key="3">
    <citation type="submission" date="2020-12" db="UniProtKB">
        <authorList>
            <consortium name="WormBaseParasite"/>
        </authorList>
    </citation>
    <scope>IDENTIFICATION</scope>
</reference>
<feature type="transmembrane region" description="Helical" evidence="2">
    <location>
        <begin position="399"/>
        <end position="419"/>
    </location>
</feature>
<reference evidence="4" key="2">
    <citation type="submission" date="2014-09" db="EMBL/GenBank/DDBJ databases">
        <authorList>
            <person name="Aslett A.Martin."/>
        </authorList>
    </citation>
    <scope>NUCLEOTIDE SEQUENCE</scope>
    <source>
        <strain evidence="4">ED321 Heterogonic</strain>
    </source>
</reference>
<dbReference type="OrthoDB" id="5970528at2759"/>
<dbReference type="EMBL" id="LN609529">
    <property type="protein sequence ID" value="CEF67286.1"/>
    <property type="molecule type" value="Genomic_DNA"/>
</dbReference>
<keyword evidence="2" id="KW-0812">Transmembrane</keyword>
<evidence type="ECO:0000313" key="6">
    <source>
        <dbReference type="WBParaSite" id="SRAE_2000195000.1"/>
    </source>
</evidence>
<sequence length="523" mass="59218">MASFVVGGIKFVIILLVLLSLVLYLNAEVRVKNYVSQKTIDALMFESLKNNQILACENEKVTLSCPKNTHIIITHSFFGRLIPSTELCPAPKNYIIRREDTTCDVPEADMKLKELCEGKRKCRITVKSSFVDRDPCPETSKYLQMSYKCKPISFEDQHFCDGTQLQLTCKANKRLSIYSATWGRNINGIGATKCASNFKANNNKITGVENDCLIDVLPQILQECHAKSNCAMAVNDYFLGTPCKSNGEKSLSIIYMCINDEVFSDAAIKGQLDTLDVMKKEFKEKQAQDKMINEEVDEEEEDYDQYNENDDDSEQVNINKKAPQIKFNINGDDVNKEIVFQRDEPHIEEKIYHHVELEDYKISKQSLSESTTENLDAIDLAKEFYAIIDFIKNNKERCILYFGISIAVGVILLLLVFIAQYTKKSHGMNKENILPSKVIKPNNGEMSLLIGSSSGNSPLYFNPSEPDMYGGSGSNTSFQYTDMERIYSSPSYGLDENRIMNNGRYDSSIPPPPLKLSGRYNYC</sequence>
<evidence type="ECO:0000313" key="5">
    <source>
        <dbReference type="Proteomes" id="UP000035682"/>
    </source>
</evidence>
<evidence type="ECO:0000259" key="3">
    <source>
        <dbReference type="PROSITE" id="PS50228"/>
    </source>
</evidence>
<dbReference type="WormBase" id="SRAE_2000195000">
    <property type="protein sequence ID" value="SRP01880"/>
    <property type="gene ID" value="WBGene00262157"/>
</dbReference>
<dbReference type="GO" id="GO:0030246">
    <property type="term" value="F:carbohydrate binding"/>
    <property type="evidence" value="ECO:0007669"/>
    <property type="project" value="InterPro"/>
</dbReference>
<dbReference type="STRING" id="34506.A0A090LBY1"/>
<evidence type="ECO:0000313" key="7">
    <source>
        <dbReference type="WormBase" id="SRAE_2000195000"/>
    </source>
</evidence>
<feature type="region of interest" description="Disordered" evidence="1">
    <location>
        <begin position="288"/>
        <end position="314"/>
    </location>
</feature>
<accession>A0A090LBY1</accession>
<keyword evidence="2" id="KW-0472">Membrane</keyword>
<dbReference type="OMA" id="HQLCPSR"/>
<dbReference type="Pfam" id="PF02140">
    <property type="entry name" value="SUEL_Lectin"/>
    <property type="match status" value="2"/>
</dbReference>
<keyword evidence="5" id="KW-1185">Reference proteome</keyword>
<dbReference type="GeneID" id="36379651"/>
<dbReference type="CDD" id="cd22828">
    <property type="entry name" value="Gal_Rha_Lectin_EVA1_EVA1C_rpt1"/>
    <property type="match status" value="1"/>
</dbReference>
<proteinExistence type="predicted"/>
<evidence type="ECO:0000313" key="4">
    <source>
        <dbReference type="EMBL" id="CEF67286.1"/>
    </source>
</evidence>
<feature type="domain" description="SUEL-type lectin" evidence="3">
    <location>
        <begin position="55"/>
        <end position="150"/>
    </location>
</feature>
<reference evidence="5" key="1">
    <citation type="submission" date="2014-09" db="EMBL/GenBank/DDBJ databases">
        <authorList>
            <person name="Martin A.A."/>
        </authorList>
    </citation>
    <scope>NUCLEOTIDE SEQUENCE</scope>
    <source>
        <strain evidence="5">ED321</strain>
    </source>
</reference>
<dbReference type="PANTHER" id="PTHR46780">
    <property type="entry name" value="PROTEIN EVA-1"/>
    <property type="match status" value="1"/>
</dbReference>
<dbReference type="CDD" id="cd22829">
    <property type="entry name" value="Gal_Rha_Lectin_EVA1_EVA1C_rpt2"/>
    <property type="match status" value="1"/>
</dbReference>
<dbReference type="AlphaFoldDB" id="A0A090LBY1"/>
<dbReference type="InterPro" id="IPR000922">
    <property type="entry name" value="Lectin_gal-bd_dom"/>
</dbReference>
<evidence type="ECO:0000256" key="1">
    <source>
        <dbReference type="SAM" id="MobiDB-lite"/>
    </source>
</evidence>
<evidence type="ECO:0000256" key="2">
    <source>
        <dbReference type="SAM" id="Phobius"/>
    </source>
</evidence>
<dbReference type="InterPro" id="IPR043159">
    <property type="entry name" value="Lectin_gal-bd_sf"/>
</dbReference>
<feature type="compositionally biased region" description="Acidic residues" evidence="1">
    <location>
        <begin position="294"/>
        <end position="314"/>
    </location>
</feature>
<gene>
    <name evidence="4 6 7" type="ORF">SRAE_2000195000</name>
</gene>
<name>A0A090LBY1_STRRB</name>